<comment type="caution">
    <text evidence="1">The sequence shown here is derived from an EMBL/GenBank/DDBJ whole genome shotgun (WGS) entry which is preliminary data.</text>
</comment>
<accession>A0ACC1MEP3</accession>
<dbReference type="Proteomes" id="UP001143910">
    <property type="component" value="Unassembled WGS sequence"/>
</dbReference>
<organism evidence="1 2">
    <name type="scientific">Zarea fungicola</name>
    <dbReference type="NCBI Taxonomy" id="93591"/>
    <lineage>
        <taxon>Eukaryota</taxon>
        <taxon>Fungi</taxon>
        <taxon>Dikarya</taxon>
        <taxon>Ascomycota</taxon>
        <taxon>Pezizomycotina</taxon>
        <taxon>Sordariomycetes</taxon>
        <taxon>Hypocreomycetidae</taxon>
        <taxon>Hypocreales</taxon>
        <taxon>Cordycipitaceae</taxon>
        <taxon>Zarea</taxon>
    </lineage>
</organism>
<dbReference type="EMBL" id="JANJQO010003356">
    <property type="protein sequence ID" value="KAJ2961293.1"/>
    <property type="molecule type" value="Genomic_DNA"/>
</dbReference>
<keyword evidence="2" id="KW-1185">Reference proteome</keyword>
<sequence>MEPLSVTPQILASKSDAHIDELVVSSTTAEGAMEALEAVKHRVDQDTTVCLMSDGLGVLEDVRQKLFSVPEREPTFLLGHMGHKFVYNRNFDSVRQLRNGVWNITSVQREGGAAVMSTDQPQVRTQTNFVRSLQEAKLLHTKYTPYDSWFRYKLPTILFDSVVEPVCLLLEVPYSSLLQNASARKLINSLLEEILLVVQNMPEIGRSESQHDLLDLDRAQKVLYRAILGKRAQESSLVRDIRRGVPVNVDYLNGYFLRRAHTFNMELPTNKMMLNLVKAKHAFSQEKSDAYIPVEETSIGAGVEDEYKSMSRY</sequence>
<evidence type="ECO:0000313" key="1">
    <source>
        <dbReference type="EMBL" id="KAJ2961293.1"/>
    </source>
</evidence>
<reference evidence="1" key="1">
    <citation type="submission" date="2022-08" db="EMBL/GenBank/DDBJ databases">
        <title>Genome Sequence of Lecanicillium fungicola.</title>
        <authorList>
            <person name="Buettner E."/>
        </authorList>
    </citation>
    <scope>NUCLEOTIDE SEQUENCE</scope>
    <source>
        <strain evidence="1">Babe33</strain>
    </source>
</reference>
<evidence type="ECO:0000313" key="2">
    <source>
        <dbReference type="Proteomes" id="UP001143910"/>
    </source>
</evidence>
<proteinExistence type="predicted"/>
<name>A0ACC1MEP3_9HYPO</name>
<protein>
    <submittedName>
        <fullName evidence="1">Uncharacterized protein</fullName>
    </submittedName>
</protein>
<gene>
    <name evidence="1" type="ORF">NQ176_g11004</name>
</gene>